<dbReference type="InterPro" id="IPR025965">
    <property type="entry name" value="FlgD/Vpr_Ig-like"/>
</dbReference>
<dbReference type="Pfam" id="PF13860">
    <property type="entry name" value="FlgD_ig"/>
    <property type="match status" value="1"/>
</dbReference>
<sequence>VECNIDHIMKIYNIIFSVFILSTPLYPVTGYVRLSEASFCMDSCSIYYLENENGEFLSNVTQLDSIELLNYYLNRFVDIEGDTVECVECEAINITSITISDNCQIPVSCFIDPCMVNECTSYPDAECVANYCDGCWADYYLNGELLNCSSSIDCLNLAGIDFGVCAMVLGIGWVNNNCASISGCGWVVDSVDYSDALFNSMNDCMEACLPASNYEINQLHHSFYLNNNYPNPFNPVTTLRYDLSENSLVTITIYDMLGRKVKTLINQTQDAGYKSVIWNATNDYGKPVSAGIYLYQIQAGDYISTKKMVLLK</sequence>
<protein>
    <recommendedName>
        <fullName evidence="1">FlgD/Vpr Ig-like domain-containing protein</fullName>
    </recommendedName>
</protein>
<dbReference type="NCBIfam" id="TIGR04183">
    <property type="entry name" value="Por_Secre_tail"/>
    <property type="match status" value="1"/>
</dbReference>
<feature type="domain" description="FlgD/Vpr Ig-like" evidence="1">
    <location>
        <begin position="238"/>
        <end position="299"/>
    </location>
</feature>
<evidence type="ECO:0000259" key="1">
    <source>
        <dbReference type="Pfam" id="PF13860"/>
    </source>
</evidence>
<dbReference type="AlphaFoldDB" id="A0A381SMS8"/>
<accession>A0A381SMS8</accession>
<name>A0A381SMS8_9ZZZZ</name>
<dbReference type="InterPro" id="IPR026444">
    <property type="entry name" value="Secre_tail"/>
</dbReference>
<dbReference type="EMBL" id="UINC01003243">
    <property type="protein sequence ID" value="SVA04598.1"/>
    <property type="molecule type" value="Genomic_DNA"/>
</dbReference>
<gene>
    <name evidence="2" type="ORF">METZ01_LOCUS57452</name>
</gene>
<dbReference type="Gene3D" id="2.60.40.4070">
    <property type="match status" value="1"/>
</dbReference>
<reference evidence="2" key="1">
    <citation type="submission" date="2018-05" db="EMBL/GenBank/DDBJ databases">
        <authorList>
            <person name="Lanie J.A."/>
            <person name="Ng W.-L."/>
            <person name="Kazmierczak K.M."/>
            <person name="Andrzejewski T.M."/>
            <person name="Davidsen T.M."/>
            <person name="Wayne K.J."/>
            <person name="Tettelin H."/>
            <person name="Glass J.I."/>
            <person name="Rusch D."/>
            <person name="Podicherti R."/>
            <person name="Tsui H.-C.T."/>
            <person name="Winkler M.E."/>
        </authorList>
    </citation>
    <scope>NUCLEOTIDE SEQUENCE</scope>
</reference>
<proteinExistence type="predicted"/>
<organism evidence="2">
    <name type="scientific">marine metagenome</name>
    <dbReference type="NCBI Taxonomy" id="408172"/>
    <lineage>
        <taxon>unclassified sequences</taxon>
        <taxon>metagenomes</taxon>
        <taxon>ecological metagenomes</taxon>
    </lineage>
</organism>
<evidence type="ECO:0000313" key="2">
    <source>
        <dbReference type="EMBL" id="SVA04598.1"/>
    </source>
</evidence>
<feature type="non-terminal residue" evidence="2">
    <location>
        <position position="1"/>
    </location>
</feature>